<comment type="caution">
    <text evidence="1">The sequence shown here is derived from an EMBL/GenBank/DDBJ whole genome shotgun (WGS) entry which is preliminary data.</text>
</comment>
<reference evidence="1 2" key="2">
    <citation type="journal article" date="2013" name="IMA Fungus">
        <title>IMA Genome-F 1: Ceratocystis fimbriata: Draft nuclear genome sequence for the plant pathogen, Ceratocystis fimbriata.</title>
        <authorList>
            <person name="Wilken P.M."/>
            <person name="Steenkamp E.T."/>
            <person name="Wingfield M.J."/>
            <person name="de Beer Z.W."/>
            <person name="Wingfield B.D."/>
        </authorList>
    </citation>
    <scope>NUCLEOTIDE SEQUENCE [LARGE SCALE GENOMIC DNA]</scope>
    <source>
        <strain evidence="1 2">CBS 114723</strain>
    </source>
</reference>
<proteinExistence type="predicted"/>
<protein>
    <submittedName>
        <fullName evidence="1">Uncharacterized protein</fullName>
    </submittedName>
</protein>
<evidence type="ECO:0000313" key="2">
    <source>
        <dbReference type="Proteomes" id="UP000222788"/>
    </source>
</evidence>
<dbReference type="EMBL" id="APWK03000018">
    <property type="protein sequence ID" value="PHH54873.1"/>
    <property type="molecule type" value="Genomic_DNA"/>
</dbReference>
<organism evidence="1 2">
    <name type="scientific">Ceratocystis fimbriata CBS 114723</name>
    <dbReference type="NCBI Taxonomy" id="1035309"/>
    <lineage>
        <taxon>Eukaryota</taxon>
        <taxon>Fungi</taxon>
        <taxon>Dikarya</taxon>
        <taxon>Ascomycota</taxon>
        <taxon>Pezizomycotina</taxon>
        <taxon>Sordariomycetes</taxon>
        <taxon>Hypocreomycetidae</taxon>
        <taxon>Microascales</taxon>
        <taxon>Ceratocystidaceae</taxon>
        <taxon>Ceratocystis</taxon>
    </lineage>
</organism>
<reference evidence="1 2" key="1">
    <citation type="journal article" date="2013" name="Fungal Biol.">
        <title>Analysis of microsatellite markers in the genome of the plant pathogen Ceratocystis fimbriata.</title>
        <authorList>
            <person name="Simpson M.C."/>
            <person name="Wilken P.M."/>
            <person name="Coetzee M.P."/>
            <person name="Wingfield M.J."/>
            <person name="Wingfield B.D."/>
        </authorList>
    </citation>
    <scope>NUCLEOTIDE SEQUENCE [LARGE SCALE GENOMIC DNA]</scope>
    <source>
        <strain evidence="1 2">CBS 114723</strain>
    </source>
</reference>
<accession>A0A2C5XDH9</accession>
<dbReference type="AlphaFoldDB" id="A0A2C5XDH9"/>
<name>A0A2C5XDH9_9PEZI</name>
<keyword evidence="2" id="KW-1185">Reference proteome</keyword>
<gene>
    <name evidence="1" type="ORF">CFIMG_001183RA</name>
</gene>
<dbReference type="Proteomes" id="UP000222788">
    <property type="component" value="Unassembled WGS sequence"/>
</dbReference>
<sequence>MGVYHEKSDIVQCITSSWSCHIHQYSVIWHLDSQQKKPKPTAIIHLCLETNDTQRAVNPSPAITTTIIVRDIKQKDNDRQCHFGLVGMYFCSANTVHGF</sequence>
<evidence type="ECO:0000313" key="1">
    <source>
        <dbReference type="EMBL" id="PHH54873.1"/>
    </source>
</evidence>